<reference evidence="1 2" key="1">
    <citation type="journal article" date="2018" name="Front. Plant Sci.">
        <title>Red Clover (Trifolium pratense) and Zigzag Clover (T. medium) - A Picture of Genomic Similarities and Differences.</title>
        <authorList>
            <person name="Dluhosova J."/>
            <person name="Istvanek J."/>
            <person name="Nedelnik J."/>
            <person name="Repkova J."/>
        </authorList>
    </citation>
    <scope>NUCLEOTIDE SEQUENCE [LARGE SCALE GENOMIC DNA]</scope>
    <source>
        <strain evidence="2">cv. 10/8</strain>
        <tissue evidence="1">Leaf</tissue>
    </source>
</reference>
<sequence>MYGVEVPDLQLLAIKVLGLTCSASGCKRNWSTFEH</sequence>
<organism evidence="1 2">
    <name type="scientific">Trifolium medium</name>
    <dbReference type="NCBI Taxonomy" id="97028"/>
    <lineage>
        <taxon>Eukaryota</taxon>
        <taxon>Viridiplantae</taxon>
        <taxon>Streptophyta</taxon>
        <taxon>Embryophyta</taxon>
        <taxon>Tracheophyta</taxon>
        <taxon>Spermatophyta</taxon>
        <taxon>Magnoliopsida</taxon>
        <taxon>eudicotyledons</taxon>
        <taxon>Gunneridae</taxon>
        <taxon>Pentapetalae</taxon>
        <taxon>rosids</taxon>
        <taxon>fabids</taxon>
        <taxon>Fabales</taxon>
        <taxon>Fabaceae</taxon>
        <taxon>Papilionoideae</taxon>
        <taxon>50 kb inversion clade</taxon>
        <taxon>NPAAA clade</taxon>
        <taxon>Hologalegina</taxon>
        <taxon>IRL clade</taxon>
        <taxon>Trifolieae</taxon>
        <taxon>Trifolium</taxon>
    </lineage>
</organism>
<comment type="caution">
    <text evidence="1">The sequence shown here is derived from an EMBL/GenBank/DDBJ whole genome shotgun (WGS) entry which is preliminary data.</text>
</comment>
<evidence type="ECO:0000313" key="2">
    <source>
        <dbReference type="Proteomes" id="UP000265520"/>
    </source>
</evidence>
<dbReference type="Proteomes" id="UP000265520">
    <property type="component" value="Unassembled WGS sequence"/>
</dbReference>
<dbReference type="EMBL" id="LXQA010981915">
    <property type="protein sequence ID" value="MCI79811.1"/>
    <property type="molecule type" value="Genomic_DNA"/>
</dbReference>
<protein>
    <recommendedName>
        <fullName evidence="3">HAT C-terminal dimerisation domain-containing protein</fullName>
    </recommendedName>
</protein>
<name>A0A392UY65_9FABA</name>
<feature type="non-terminal residue" evidence="1">
    <location>
        <position position="35"/>
    </location>
</feature>
<dbReference type="AlphaFoldDB" id="A0A392UY65"/>
<keyword evidence="2" id="KW-1185">Reference proteome</keyword>
<accession>A0A392UY65</accession>
<proteinExistence type="predicted"/>
<evidence type="ECO:0008006" key="3">
    <source>
        <dbReference type="Google" id="ProtNLM"/>
    </source>
</evidence>
<evidence type="ECO:0000313" key="1">
    <source>
        <dbReference type="EMBL" id="MCI79811.1"/>
    </source>
</evidence>